<evidence type="ECO:0000256" key="7">
    <source>
        <dbReference type="SAM" id="Phobius"/>
    </source>
</evidence>
<dbReference type="AlphaFoldDB" id="A0A2V3TW24"/>
<name>A0A2V3TW24_9HYPH</name>
<keyword evidence="3" id="KW-0547">Nucleotide-binding</keyword>
<organism evidence="10 11">
    <name type="scientific">Chelatococcus asaccharovorans</name>
    <dbReference type="NCBI Taxonomy" id="28210"/>
    <lineage>
        <taxon>Bacteria</taxon>
        <taxon>Pseudomonadati</taxon>
        <taxon>Pseudomonadota</taxon>
        <taxon>Alphaproteobacteria</taxon>
        <taxon>Hyphomicrobiales</taxon>
        <taxon>Chelatococcaceae</taxon>
        <taxon>Chelatococcus</taxon>
    </lineage>
</organism>
<evidence type="ECO:0000256" key="2">
    <source>
        <dbReference type="ARBA" id="ARBA00022692"/>
    </source>
</evidence>
<keyword evidence="6 7" id="KW-0472">Membrane</keyword>
<dbReference type="NCBIfam" id="TIGR01842">
    <property type="entry name" value="type_I_sec_PrtD"/>
    <property type="match status" value="1"/>
</dbReference>
<dbReference type="Gene3D" id="1.20.1560.10">
    <property type="entry name" value="ABC transporter type 1, transmembrane domain"/>
    <property type="match status" value="1"/>
</dbReference>
<comment type="caution">
    <text evidence="10">The sequence shown here is derived from an EMBL/GenBank/DDBJ whole genome shotgun (WGS) entry which is preliminary data.</text>
</comment>
<dbReference type="PANTHER" id="PTHR24221:SF248">
    <property type="entry name" value="ABC TRANSPORTER TRANSMEMBRANE REGION"/>
    <property type="match status" value="1"/>
</dbReference>
<feature type="transmembrane region" description="Helical" evidence="7">
    <location>
        <begin position="48"/>
        <end position="68"/>
    </location>
</feature>
<dbReference type="PROSITE" id="PS50893">
    <property type="entry name" value="ABC_TRANSPORTER_2"/>
    <property type="match status" value="1"/>
</dbReference>
<feature type="transmembrane region" description="Helical" evidence="7">
    <location>
        <begin position="120"/>
        <end position="142"/>
    </location>
</feature>
<dbReference type="Pfam" id="PF00005">
    <property type="entry name" value="ABC_tran"/>
    <property type="match status" value="1"/>
</dbReference>
<dbReference type="Pfam" id="PF00664">
    <property type="entry name" value="ABC_membrane"/>
    <property type="match status" value="1"/>
</dbReference>
<evidence type="ECO:0000256" key="4">
    <source>
        <dbReference type="ARBA" id="ARBA00022840"/>
    </source>
</evidence>
<dbReference type="GO" id="GO:0016887">
    <property type="term" value="F:ATP hydrolysis activity"/>
    <property type="evidence" value="ECO:0007669"/>
    <property type="project" value="InterPro"/>
</dbReference>
<dbReference type="Proteomes" id="UP000248021">
    <property type="component" value="Unassembled WGS sequence"/>
</dbReference>
<dbReference type="GO" id="GO:0005886">
    <property type="term" value="C:plasma membrane"/>
    <property type="evidence" value="ECO:0007669"/>
    <property type="project" value="UniProtKB-SubCell"/>
</dbReference>
<dbReference type="InterPro" id="IPR011527">
    <property type="entry name" value="ABC1_TM_dom"/>
</dbReference>
<reference evidence="10 11" key="1">
    <citation type="submission" date="2018-05" db="EMBL/GenBank/DDBJ databases">
        <title>Genomic Encyclopedia of Type Strains, Phase IV (KMG-IV): sequencing the most valuable type-strain genomes for metagenomic binning, comparative biology and taxonomic classification.</title>
        <authorList>
            <person name="Goeker M."/>
        </authorList>
    </citation>
    <scope>NUCLEOTIDE SEQUENCE [LARGE SCALE GENOMIC DNA]</scope>
    <source>
        <strain evidence="10 11">DSM 6462</strain>
    </source>
</reference>
<accession>A0A2V3TW24</accession>
<dbReference type="InterPro" id="IPR036640">
    <property type="entry name" value="ABC1_TM_sf"/>
</dbReference>
<sequence length="567" mass="59649">MPLAAALAPLRPGIIAVVLLTSATSLIGLTAPLYMMNVYERVLPSRNMNTLIALTAVALFLLLVEAAIGRTRESLLERLGLHFNRTVAASLFAALQGAAASHGEGRNAGPLRDLDTLRGFWVNGGLTTLCTLSWSPLFLLALFILHPVLGGIAMATLAAMLLLAVATRKTMAADLRMSAEAEAIASGIARRSLGACEAVQAMGMGMTAARSWHRVHEQALIHHIHAGERAGPLVFLSQFIMAASSFLVPAAATALALQGKISPAAIYAAMLIGRHATEPARKAIHQWRGYQTARLAYGRLDALLMTAQRASPGLTLPRPHGQIRVEGLTLSAPGTRQVLLRNLSFAVDAGTVLAVVGPSGAGKSALARVLVNIWPPTLGHVRIDGADYSHWRGDALGAHIGYLPQDIALMTGTVAENIQRFGSRDDDGVISAARLAGVHDAIQTLPDGYATVVGENGACLPAGQRQLIALARALYGHPALVVLDEPNAHLDSAGEVALAETIAALKAQNVTVVLITHKAQLLASATTIAVLGKGTLVQFGARDDVLARLSRPEPPARKSRIRMVARS</sequence>
<keyword evidence="2 7" id="KW-0812">Transmembrane</keyword>
<dbReference type="InterPro" id="IPR027417">
    <property type="entry name" value="P-loop_NTPase"/>
</dbReference>
<dbReference type="SMART" id="SM00382">
    <property type="entry name" value="AAA"/>
    <property type="match status" value="1"/>
</dbReference>
<keyword evidence="5 7" id="KW-1133">Transmembrane helix</keyword>
<feature type="domain" description="ABC transporter" evidence="8">
    <location>
        <begin position="323"/>
        <end position="558"/>
    </location>
</feature>
<dbReference type="GO" id="GO:0005524">
    <property type="term" value="F:ATP binding"/>
    <property type="evidence" value="ECO:0007669"/>
    <property type="project" value="UniProtKB-KW"/>
</dbReference>
<evidence type="ECO:0000256" key="3">
    <source>
        <dbReference type="ARBA" id="ARBA00022741"/>
    </source>
</evidence>
<evidence type="ECO:0000313" key="10">
    <source>
        <dbReference type="EMBL" id="PXW53136.1"/>
    </source>
</evidence>
<evidence type="ECO:0000256" key="5">
    <source>
        <dbReference type="ARBA" id="ARBA00022989"/>
    </source>
</evidence>
<dbReference type="InterPro" id="IPR039421">
    <property type="entry name" value="Type_1_exporter"/>
</dbReference>
<dbReference type="GO" id="GO:0030256">
    <property type="term" value="C:type I protein secretion system complex"/>
    <property type="evidence" value="ECO:0007669"/>
    <property type="project" value="InterPro"/>
</dbReference>
<dbReference type="PROSITE" id="PS50929">
    <property type="entry name" value="ABC_TM1F"/>
    <property type="match status" value="1"/>
</dbReference>
<feature type="transmembrane region" description="Helical" evidence="7">
    <location>
        <begin position="12"/>
        <end position="36"/>
    </location>
</feature>
<evidence type="ECO:0000256" key="1">
    <source>
        <dbReference type="ARBA" id="ARBA00004651"/>
    </source>
</evidence>
<keyword evidence="11" id="KW-1185">Reference proteome</keyword>
<dbReference type="RefSeq" id="WP_170147474.1">
    <property type="nucleotide sequence ID" value="NZ_JAHBRY010000001.1"/>
</dbReference>
<dbReference type="SUPFAM" id="SSF90123">
    <property type="entry name" value="ABC transporter transmembrane region"/>
    <property type="match status" value="1"/>
</dbReference>
<dbReference type="InterPro" id="IPR003593">
    <property type="entry name" value="AAA+_ATPase"/>
</dbReference>
<dbReference type="PANTHER" id="PTHR24221">
    <property type="entry name" value="ATP-BINDING CASSETTE SUB-FAMILY B"/>
    <property type="match status" value="1"/>
</dbReference>
<dbReference type="InterPro" id="IPR003439">
    <property type="entry name" value="ABC_transporter-like_ATP-bd"/>
</dbReference>
<comment type="subcellular location">
    <subcellularLocation>
        <location evidence="1">Cell membrane</location>
        <topology evidence="1">Multi-pass membrane protein</topology>
    </subcellularLocation>
</comment>
<dbReference type="SUPFAM" id="SSF52540">
    <property type="entry name" value="P-loop containing nucleoside triphosphate hydrolases"/>
    <property type="match status" value="1"/>
</dbReference>
<dbReference type="EMBL" id="QJJK01000014">
    <property type="protein sequence ID" value="PXW53136.1"/>
    <property type="molecule type" value="Genomic_DNA"/>
</dbReference>
<feature type="transmembrane region" description="Helical" evidence="7">
    <location>
        <begin position="148"/>
        <end position="167"/>
    </location>
</feature>
<feature type="transmembrane region" description="Helical" evidence="7">
    <location>
        <begin position="233"/>
        <end position="257"/>
    </location>
</feature>
<keyword evidence="4 10" id="KW-0067">ATP-binding</keyword>
<dbReference type="GO" id="GO:0140359">
    <property type="term" value="F:ABC-type transporter activity"/>
    <property type="evidence" value="ECO:0007669"/>
    <property type="project" value="InterPro"/>
</dbReference>
<dbReference type="Gene3D" id="3.40.50.300">
    <property type="entry name" value="P-loop containing nucleotide triphosphate hydrolases"/>
    <property type="match status" value="1"/>
</dbReference>
<feature type="domain" description="ABC transmembrane type-1" evidence="9">
    <location>
        <begin position="15"/>
        <end position="292"/>
    </location>
</feature>
<evidence type="ECO:0000256" key="6">
    <source>
        <dbReference type="ARBA" id="ARBA00023136"/>
    </source>
</evidence>
<dbReference type="GO" id="GO:0030253">
    <property type="term" value="P:protein secretion by the type I secretion system"/>
    <property type="evidence" value="ECO:0007669"/>
    <property type="project" value="InterPro"/>
</dbReference>
<gene>
    <name evidence="10" type="ORF">C7450_11412</name>
</gene>
<dbReference type="InterPro" id="IPR010128">
    <property type="entry name" value="ATPase_T1SS_PrtD-like"/>
</dbReference>
<evidence type="ECO:0000313" key="11">
    <source>
        <dbReference type="Proteomes" id="UP000248021"/>
    </source>
</evidence>
<dbReference type="GO" id="GO:0034040">
    <property type="term" value="F:ATPase-coupled lipid transmembrane transporter activity"/>
    <property type="evidence" value="ECO:0007669"/>
    <property type="project" value="TreeGrafter"/>
</dbReference>
<protein>
    <submittedName>
        <fullName evidence="10">ATP-binding cassette subfamily C protein</fullName>
    </submittedName>
</protein>
<evidence type="ECO:0000259" key="9">
    <source>
        <dbReference type="PROSITE" id="PS50929"/>
    </source>
</evidence>
<proteinExistence type="predicted"/>
<evidence type="ECO:0000259" key="8">
    <source>
        <dbReference type="PROSITE" id="PS50893"/>
    </source>
</evidence>